<organism evidence="1 2">
    <name type="scientific">Nocardia cyriacigeorgica</name>
    <dbReference type="NCBI Taxonomy" id="135487"/>
    <lineage>
        <taxon>Bacteria</taxon>
        <taxon>Bacillati</taxon>
        <taxon>Actinomycetota</taxon>
        <taxon>Actinomycetes</taxon>
        <taxon>Mycobacteriales</taxon>
        <taxon>Nocardiaceae</taxon>
        <taxon>Nocardia</taxon>
    </lineage>
</organism>
<dbReference type="EMBL" id="VBUU01000005">
    <property type="protein sequence ID" value="TLG14398.1"/>
    <property type="molecule type" value="Genomic_DNA"/>
</dbReference>
<reference evidence="1 2" key="1">
    <citation type="submission" date="2019-05" db="EMBL/GenBank/DDBJ databases">
        <title>Genomes sequences of two Nocardia cyriacigeorgica environmental isolates, type strains Nocardia asteroides ATCC 19247 and Nocardia cyriacigeorgica DSM 44484.</title>
        <authorList>
            <person name="Vautrin F."/>
            <person name="Bergeron E."/>
            <person name="Dubost A."/>
            <person name="Abrouk D."/>
            <person name="Rodriguez Nava V."/>
            <person name="Pujic P."/>
        </authorList>
    </citation>
    <scope>NUCLEOTIDE SEQUENCE [LARGE SCALE GENOMIC DNA]</scope>
    <source>
        <strain evidence="1 2">EML 1456</strain>
    </source>
</reference>
<accession>A0A5R8PHU6</accession>
<evidence type="ECO:0000313" key="1">
    <source>
        <dbReference type="EMBL" id="TLG14398.1"/>
    </source>
</evidence>
<comment type="caution">
    <text evidence="1">The sequence shown here is derived from an EMBL/GenBank/DDBJ whole genome shotgun (WGS) entry which is preliminary data.</text>
</comment>
<dbReference type="RefSeq" id="WP_138455701.1">
    <property type="nucleotide sequence ID" value="NZ_VBUU01000005.1"/>
</dbReference>
<sequence>MPDPHIVEAGPGGRRPAAIGLVREEVSGPHAVRYAAEIRRYAIRSGRSYVYTVRPPTADPDPVGYTLGIAATLGIDTIIVFDLAHTDNTPARICDHGYTLETICPATTWTPTNAPPSAEAVSRAAHDAGDTPYGPASYATRQSAVARGGHEAGDTPCGPVSCLPRRGIHRRDHGVRAVAMTDLSTLRRVLDGLTRHTASGVSRAG</sequence>
<gene>
    <name evidence="1" type="ORF">FEK35_08370</name>
</gene>
<dbReference type="AlphaFoldDB" id="A0A5R8PHU6"/>
<name>A0A5R8PHU6_9NOCA</name>
<evidence type="ECO:0000313" key="2">
    <source>
        <dbReference type="Proteomes" id="UP000308349"/>
    </source>
</evidence>
<proteinExistence type="predicted"/>
<dbReference type="Proteomes" id="UP000308349">
    <property type="component" value="Unassembled WGS sequence"/>
</dbReference>
<protein>
    <submittedName>
        <fullName evidence="1">Uncharacterized protein</fullName>
    </submittedName>
</protein>
<dbReference type="OrthoDB" id="4557174at2"/>